<gene>
    <name evidence="2" type="ORF">RCO7_03387</name>
</gene>
<evidence type="ECO:0000256" key="1">
    <source>
        <dbReference type="SAM" id="MobiDB-lite"/>
    </source>
</evidence>
<name>A0A1E1L7B0_9HELO</name>
<evidence type="ECO:0000313" key="2">
    <source>
        <dbReference type="EMBL" id="CZT06427.1"/>
    </source>
</evidence>
<evidence type="ECO:0000313" key="3">
    <source>
        <dbReference type="Proteomes" id="UP000178129"/>
    </source>
</evidence>
<dbReference type="InParanoid" id="A0A1E1L7B0"/>
<sequence>MTTSQYSSVIKTMITAEQGDPPERDYLHFIYDYPERYKKAYPGHRYTAVGYVHGWEFHVNQNRQANLRPIFNTSLAGIKPEGEKYLLPTPGLKNPNSLRRPTILVHGLVFALSKEDDQILEERFELSEYPRSRVWCNATIRRDGIESQVKVSVFVDLRYTCNITEVFITSKVQLEEWENTFLLFLKEGVPKQYLLSIIAEIQGQGPDKISPIFVDPEAYRIDFSKMNIDEHSEEADKVIADVHRTPSAALLLNEYYENYGTLAPACPTDSQGAKVFEDLHDSILRGHNTIESQSSAQRKATTSYVDRMSNRCDDGLDVYDAVRKTRGQKPWKHPDTVGVSVEEDDSDDTVTSRQTAGPKVVGEKPSAPVNPKRSHRKQASRPDGESLAKKQKVQNPKAAGDPKVPNKKGGNHRA</sequence>
<accession>A0A1E1L7B0</accession>
<dbReference type="STRING" id="914237.A0A1E1L7B0"/>
<reference evidence="3" key="1">
    <citation type="submission" date="2016-03" db="EMBL/GenBank/DDBJ databases">
        <authorList>
            <person name="Ploux O."/>
        </authorList>
    </citation>
    <scope>NUCLEOTIDE SEQUENCE [LARGE SCALE GENOMIC DNA]</scope>
    <source>
        <strain evidence="3">UK7</strain>
    </source>
</reference>
<organism evidence="2 3">
    <name type="scientific">Rhynchosporium graminicola</name>
    <dbReference type="NCBI Taxonomy" id="2792576"/>
    <lineage>
        <taxon>Eukaryota</taxon>
        <taxon>Fungi</taxon>
        <taxon>Dikarya</taxon>
        <taxon>Ascomycota</taxon>
        <taxon>Pezizomycotina</taxon>
        <taxon>Leotiomycetes</taxon>
        <taxon>Helotiales</taxon>
        <taxon>Ploettnerulaceae</taxon>
        <taxon>Rhynchosporium</taxon>
    </lineage>
</organism>
<dbReference type="AlphaFoldDB" id="A0A1E1L7B0"/>
<comment type="caution">
    <text evidence="2">The sequence shown here is derived from an EMBL/GenBank/DDBJ whole genome shotgun (WGS) entry which is preliminary data.</text>
</comment>
<feature type="compositionally biased region" description="Basic residues" evidence="1">
    <location>
        <begin position="405"/>
        <end position="414"/>
    </location>
</feature>
<protein>
    <submittedName>
        <fullName evidence="2">Uncharacterized protein</fullName>
    </submittedName>
</protein>
<keyword evidence="3" id="KW-1185">Reference proteome</keyword>
<dbReference type="Proteomes" id="UP000178129">
    <property type="component" value="Unassembled WGS sequence"/>
</dbReference>
<dbReference type="EMBL" id="FJUW01000038">
    <property type="protein sequence ID" value="CZT06427.1"/>
    <property type="molecule type" value="Genomic_DNA"/>
</dbReference>
<feature type="region of interest" description="Disordered" evidence="1">
    <location>
        <begin position="326"/>
        <end position="414"/>
    </location>
</feature>
<proteinExistence type="predicted"/>